<dbReference type="PANTHER" id="PTHR11746">
    <property type="entry name" value="O-METHYLTRANSFERASE"/>
    <property type="match status" value="1"/>
</dbReference>
<dbReference type="GO" id="GO:0009717">
    <property type="term" value="P:isoflavonoid biosynthetic process"/>
    <property type="evidence" value="ECO:0007669"/>
    <property type="project" value="UniProtKB-ARBA"/>
</dbReference>
<dbReference type="InterPro" id="IPR036388">
    <property type="entry name" value="WH-like_DNA-bd_sf"/>
</dbReference>
<evidence type="ECO:0000259" key="5">
    <source>
        <dbReference type="Pfam" id="PF00891"/>
    </source>
</evidence>
<comment type="caution">
    <text evidence="7">The sequence shown here is derived from an EMBL/GenBank/DDBJ whole genome shotgun (WGS) entry which is preliminary data.</text>
</comment>
<evidence type="ECO:0000256" key="1">
    <source>
        <dbReference type="ARBA" id="ARBA00022603"/>
    </source>
</evidence>
<keyword evidence="1 7" id="KW-0489">Methyltransferase</keyword>
<dbReference type="InterPro" id="IPR029063">
    <property type="entry name" value="SAM-dependent_MTases_sf"/>
</dbReference>
<dbReference type="FunFam" id="3.40.50.150:FF:000057">
    <property type="entry name" value="O-methyltransferase ZRP4"/>
    <property type="match status" value="1"/>
</dbReference>
<feature type="domain" description="O-methyltransferase dimerisation" evidence="6">
    <location>
        <begin position="43"/>
        <end position="131"/>
    </location>
</feature>
<evidence type="ECO:0000313" key="7">
    <source>
        <dbReference type="EMBL" id="PRQ49990.1"/>
    </source>
</evidence>
<dbReference type="GO" id="GO:0016206">
    <property type="term" value="F:catechol O-methyltransferase activity"/>
    <property type="evidence" value="ECO:0007669"/>
    <property type="project" value="UniProtKB-EC"/>
</dbReference>
<dbReference type="Gramene" id="PRQ49990">
    <property type="protein sequence ID" value="PRQ49990"/>
    <property type="gene ID" value="RchiOBHm_Chr2g0128091"/>
</dbReference>
<keyword evidence="2 7" id="KW-0808">Transferase</keyword>
<dbReference type="Pfam" id="PF08100">
    <property type="entry name" value="Dimerisation"/>
    <property type="match status" value="1"/>
</dbReference>
<dbReference type="SUPFAM" id="SSF46785">
    <property type="entry name" value="Winged helix' DNA-binding domain"/>
    <property type="match status" value="1"/>
</dbReference>
<dbReference type="Gene3D" id="1.10.10.10">
    <property type="entry name" value="Winged helix-like DNA-binding domain superfamily/Winged helix DNA-binding domain"/>
    <property type="match status" value="1"/>
</dbReference>
<organism evidence="7 8">
    <name type="scientific">Rosa chinensis</name>
    <name type="common">China rose</name>
    <dbReference type="NCBI Taxonomy" id="74649"/>
    <lineage>
        <taxon>Eukaryota</taxon>
        <taxon>Viridiplantae</taxon>
        <taxon>Streptophyta</taxon>
        <taxon>Embryophyta</taxon>
        <taxon>Tracheophyta</taxon>
        <taxon>Spermatophyta</taxon>
        <taxon>Magnoliopsida</taxon>
        <taxon>eudicotyledons</taxon>
        <taxon>Gunneridae</taxon>
        <taxon>Pentapetalae</taxon>
        <taxon>rosids</taxon>
        <taxon>fabids</taxon>
        <taxon>Rosales</taxon>
        <taxon>Rosaceae</taxon>
        <taxon>Rosoideae</taxon>
        <taxon>Rosoideae incertae sedis</taxon>
        <taxon>Rosa</taxon>
    </lineage>
</organism>
<accession>A0A2P6RU75</accession>
<dbReference type="InterPro" id="IPR001077">
    <property type="entry name" value="COMT_C"/>
</dbReference>
<keyword evidence="8" id="KW-1185">Reference proteome</keyword>
<dbReference type="EMBL" id="PDCK01000040">
    <property type="protein sequence ID" value="PRQ49990.1"/>
    <property type="molecule type" value="Genomic_DNA"/>
</dbReference>
<dbReference type="GO" id="GO:0032259">
    <property type="term" value="P:methylation"/>
    <property type="evidence" value="ECO:0007669"/>
    <property type="project" value="UniProtKB-KW"/>
</dbReference>
<dbReference type="STRING" id="74649.A0A2P6RU75"/>
<dbReference type="AlphaFoldDB" id="A0A2P6RU75"/>
<feature type="active site" description="Proton acceptor" evidence="4">
    <location>
        <position position="283"/>
    </location>
</feature>
<keyword evidence="3" id="KW-0949">S-adenosyl-L-methionine</keyword>
<evidence type="ECO:0000256" key="3">
    <source>
        <dbReference type="ARBA" id="ARBA00022691"/>
    </source>
</evidence>
<name>A0A2P6RU75_ROSCH</name>
<dbReference type="Proteomes" id="UP000238479">
    <property type="component" value="Chromosome 2"/>
</dbReference>
<dbReference type="Pfam" id="PF00891">
    <property type="entry name" value="Methyltransf_2"/>
    <property type="match status" value="1"/>
</dbReference>
<dbReference type="PROSITE" id="PS51683">
    <property type="entry name" value="SAM_OMT_II"/>
    <property type="match status" value="1"/>
</dbReference>
<evidence type="ECO:0000256" key="2">
    <source>
        <dbReference type="ARBA" id="ARBA00022679"/>
    </source>
</evidence>
<dbReference type="SMR" id="A0A2P6RU75"/>
<dbReference type="OMA" id="ILYDAYI"/>
<protein>
    <submittedName>
        <fullName evidence="7">Putative catechol O-methyltransferase</fullName>
        <ecNumber evidence="7">2.1.1.6</ecNumber>
    </submittedName>
</protein>
<sequence>MCSDIQHTELINMERLNSFRHLNQKWSNGEHSNELLHAQAHIWNHIFSFINSMSLKSAIQLGIPDIINKHGYPMTLSELTSALPIHPTKSHSVYRLMRILVHSGFFAKKKLSKTDEEGYTLTDASQLLLKDHPLSLTPFLTAMLDPVLTKPWNYLSTWFQNDDPTPFDTAHGMTFWDYGNHQPSIAHFFNDAMASDARLVTSVIIDDCKGVFEGLESLVDVGGGTGTVAKAIADAFPHIECTVLDLPHVVADLQGSKNLKYTGGDMFEAVPPADTVLLKWILHDWNDEECVKILKRSREAITSKDKNGKVIIIDMMMENQKGDEESIETQLFFDMLMMALVTGKERNEKEWAKLFTDAGFSDYKITPILGLRSLIEVYP</sequence>
<dbReference type="EC" id="2.1.1.6" evidence="7"/>
<proteinExistence type="predicted"/>
<reference evidence="7 8" key="1">
    <citation type="journal article" date="2018" name="Nat. Genet.">
        <title>The Rosa genome provides new insights in the design of modern roses.</title>
        <authorList>
            <person name="Bendahmane M."/>
        </authorList>
    </citation>
    <scope>NUCLEOTIDE SEQUENCE [LARGE SCALE GENOMIC DNA]</scope>
    <source>
        <strain evidence="8">cv. Old Blush</strain>
    </source>
</reference>
<gene>
    <name evidence="7" type="ORF">RchiOBHm_Chr2g0128091</name>
</gene>
<dbReference type="InterPro" id="IPR036390">
    <property type="entry name" value="WH_DNA-bd_sf"/>
</dbReference>
<evidence type="ECO:0000313" key="8">
    <source>
        <dbReference type="Proteomes" id="UP000238479"/>
    </source>
</evidence>
<dbReference type="FunFam" id="1.10.10.10:FF:000213">
    <property type="entry name" value="Coniferyl alcohol 9-O-methyltransferase"/>
    <property type="match status" value="1"/>
</dbReference>
<dbReference type="InterPro" id="IPR016461">
    <property type="entry name" value="COMT-like"/>
</dbReference>
<evidence type="ECO:0000256" key="4">
    <source>
        <dbReference type="PIRSR" id="PIRSR005739-1"/>
    </source>
</evidence>
<dbReference type="InterPro" id="IPR012967">
    <property type="entry name" value="COMT_dimerisation"/>
</dbReference>
<feature type="domain" description="O-methyltransferase C-terminal" evidence="5">
    <location>
        <begin position="152"/>
        <end position="361"/>
    </location>
</feature>
<dbReference type="SUPFAM" id="SSF53335">
    <property type="entry name" value="S-adenosyl-L-methionine-dependent methyltransferases"/>
    <property type="match status" value="1"/>
</dbReference>
<dbReference type="PIRSF" id="PIRSF005739">
    <property type="entry name" value="O-mtase"/>
    <property type="match status" value="1"/>
</dbReference>
<dbReference type="Gene3D" id="3.40.50.150">
    <property type="entry name" value="Vaccinia Virus protein VP39"/>
    <property type="match status" value="1"/>
</dbReference>
<evidence type="ECO:0000259" key="6">
    <source>
        <dbReference type="Pfam" id="PF08100"/>
    </source>
</evidence>
<dbReference type="GO" id="GO:0046983">
    <property type="term" value="F:protein dimerization activity"/>
    <property type="evidence" value="ECO:0007669"/>
    <property type="project" value="InterPro"/>
</dbReference>